<evidence type="ECO:0000256" key="1">
    <source>
        <dbReference type="ARBA" id="ARBA00004496"/>
    </source>
</evidence>
<dbReference type="InterPro" id="IPR001353">
    <property type="entry name" value="Proteasome_sua/b"/>
</dbReference>
<evidence type="ECO:0000313" key="8">
    <source>
        <dbReference type="Proteomes" id="UP000023152"/>
    </source>
</evidence>
<reference evidence="7 8" key="1">
    <citation type="journal article" date="2013" name="Curr. Biol.">
        <title>The Genome of the Foraminiferan Reticulomyxa filosa.</title>
        <authorList>
            <person name="Glockner G."/>
            <person name="Hulsmann N."/>
            <person name="Schleicher M."/>
            <person name="Noegel A.A."/>
            <person name="Eichinger L."/>
            <person name="Gallinger C."/>
            <person name="Pawlowski J."/>
            <person name="Sierra R."/>
            <person name="Euteneuer U."/>
            <person name="Pillet L."/>
            <person name="Moustafa A."/>
            <person name="Platzer M."/>
            <person name="Groth M."/>
            <person name="Szafranski K."/>
            <person name="Schliwa M."/>
        </authorList>
    </citation>
    <scope>NUCLEOTIDE SEQUENCE [LARGE SCALE GENOMIC DNA]</scope>
</reference>
<accession>X6NLG9</accession>
<dbReference type="InterPro" id="IPR022281">
    <property type="entry name" value="ATP-dep_Prtase_HsIV_su"/>
</dbReference>
<evidence type="ECO:0000256" key="5">
    <source>
        <dbReference type="ARBA" id="ARBA00022723"/>
    </source>
</evidence>
<dbReference type="InterPro" id="IPR029055">
    <property type="entry name" value="Ntn_hydrolases_N"/>
</dbReference>
<dbReference type="InterPro" id="IPR023333">
    <property type="entry name" value="Proteasome_suB-type"/>
</dbReference>
<dbReference type="GO" id="GO:0009376">
    <property type="term" value="C:HslUV protease complex"/>
    <property type="evidence" value="ECO:0007669"/>
    <property type="project" value="InterPro"/>
</dbReference>
<evidence type="ECO:0000313" key="7">
    <source>
        <dbReference type="EMBL" id="ETO26227.1"/>
    </source>
</evidence>
<dbReference type="GO" id="GO:0051603">
    <property type="term" value="P:proteolysis involved in protein catabolic process"/>
    <property type="evidence" value="ECO:0007669"/>
    <property type="project" value="InterPro"/>
</dbReference>
<keyword evidence="3" id="KW-0963">Cytoplasm</keyword>
<comment type="similarity">
    <text evidence="2">Belongs to the peptidase T1B family. HslV subfamily.</text>
</comment>
<organism evidence="7 8">
    <name type="scientific">Reticulomyxa filosa</name>
    <dbReference type="NCBI Taxonomy" id="46433"/>
    <lineage>
        <taxon>Eukaryota</taxon>
        <taxon>Sar</taxon>
        <taxon>Rhizaria</taxon>
        <taxon>Retaria</taxon>
        <taxon>Foraminifera</taxon>
        <taxon>Monothalamids</taxon>
        <taxon>Reticulomyxidae</taxon>
        <taxon>Reticulomyxa</taxon>
    </lineage>
</organism>
<sequence length="256" mass="28086">MSRMLRCSLFTQLQSSVVKNDVRSFNKHLIPTLSACATTRGMNWQSRHWNHSFRTQLYNDDLYAPNRVPIRSTTIICVRKGDDVVLMGDGQMTIGSVVAKHNAKKLRKLSGGKVIAGFAGAAADGIALIDLLEKKLSERDELRRACVETTRLWRTDKILRRLEALIIVADEKSTFELTGNGELVESETGIIAIGSGGHFAEAAARALIDTNLTADEIAAKSMKIAADMCVYTNGHISKLKLVKGKGIVEDTIDSKN</sequence>
<comment type="subcellular location">
    <subcellularLocation>
        <location evidence="1">Cytoplasm</location>
    </subcellularLocation>
</comment>
<keyword evidence="5" id="KW-0479">Metal-binding</keyword>
<keyword evidence="6" id="KW-0378">Hydrolase</keyword>
<dbReference type="AlphaFoldDB" id="X6NLG9"/>
<dbReference type="GO" id="GO:0046872">
    <property type="term" value="F:metal ion binding"/>
    <property type="evidence" value="ECO:0007669"/>
    <property type="project" value="UniProtKB-KW"/>
</dbReference>
<comment type="caution">
    <text evidence="7">The sequence shown here is derived from an EMBL/GenBank/DDBJ whole genome shotgun (WGS) entry which is preliminary data.</text>
</comment>
<dbReference type="PROSITE" id="PS51476">
    <property type="entry name" value="PROTEASOME_BETA_2"/>
    <property type="match status" value="1"/>
</dbReference>
<evidence type="ECO:0000256" key="6">
    <source>
        <dbReference type="ARBA" id="ARBA00022801"/>
    </source>
</evidence>
<dbReference type="GO" id="GO:0005839">
    <property type="term" value="C:proteasome core complex"/>
    <property type="evidence" value="ECO:0007669"/>
    <property type="project" value="InterPro"/>
</dbReference>
<dbReference type="OrthoDB" id="276825at2759"/>
<dbReference type="NCBIfam" id="TIGR03692">
    <property type="entry name" value="ATP_dep_HslV"/>
    <property type="match status" value="1"/>
</dbReference>
<dbReference type="SUPFAM" id="SSF56235">
    <property type="entry name" value="N-terminal nucleophile aminohydrolases (Ntn hydrolases)"/>
    <property type="match status" value="1"/>
</dbReference>
<evidence type="ECO:0000256" key="3">
    <source>
        <dbReference type="ARBA" id="ARBA00022490"/>
    </source>
</evidence>
<evidence type="ECO:0000256" key="4">
    <source>
        <dbReference type="ARBA" id="ARBA00022670"/>
    </source>
</evidence>
<evidence type="ECO:0000256" key="2">
    <source>
        <dbReference type="ARBA" id="ARBA00006053"/>
    </source>
</evidence>
<gene>
    <name evidence="7" type="ORF">RFI_10912</name>
</gene>
<dbReference type="Proteomes" id="UP000023152">
    <property type="component" value="Unassembled WGS sequence"/>
</dbReference>
<dbReference type="GO" id="GO:0004298">
    <property type="term" value="F:threonine-type endopeptidase activity"/>
    <property type="evidence" value="ECO:0007669"/>
    <property type="project" value="InterPro"/>
</dbReference>
<dbReference type="Gene3D" id="3.60.20.10">
    <property type="entry name" value="Glutamine Phosphoribosylpyrophosphate, subunit 1, domain 1"/>
    <property type="match status" value="1"/>
</dbReference>
<proteinExistence type="inferred from homology"/>
<dbReference type="PANTHER" id="PTHR32194:SF0">
    <property type="entry name" value="ATP-DEPENDENT PROTEASE SUBUNIT HSLV"/>
    <property type="match status" value="1"/>
</dbReference>
<dbReference type="PANTHER" id="PTHR32194">
    <property type="entry name" value="METALLOPROTEASE TLDD"/>
    <property type="match status" value="1"/>
</dbReference>
<protein>
    <submittedName>
        <fullName evidence="7">ATP-dependent protease hslV</fullName>
    </submittedName>
</protein>
<keyword evidence="4 7" id="KW-0645">Protease</keyword>
<keyword evidence="8" id="KW-1185">Reference proteome</keyword>
<dbReference type="EMBL" id="ASPP01008003">
    <property type="protein sequence ID" value="ETO26227.1"/>
    <property type="molecule type" value="Genomic_DNA"/>
</dbReference>
<name>X6NLG9_RETFI</name>
<dbReference type="NCBIfam" id="NF003964">
    <property type="entry name" value="PRK05456.1"/>
    <property type="match status" value="1"/>
</dbReference>
<dbReference type="Pfam" id="PF00227">
    <property type="entry name" value="Proteasome"/>
    <property type="match status" value="1"/>
</dbReference>